<comment type="similarity">
    <text evidence="5">Belongs to the zinc-containing alcohol dehydrogenase family.</text>
</comment>
<dbReference type="STRING" id="177199.A0A420Y1K4"/>
<keyword evidence="4" id="KW-0560">Oxidoreductase</keyword>
<evidence type="ECO:0000256" key="4">
    <source>
        <dbReference type="ARBA" id="ARBA00023002"/>
    </source>
</evidence>
<evidence type="ECO:0000256" key="1">
    <source>
        <dbReference type="ARBA" id="ARBA00001947"/>
    </source>
</evidence>
<keyword evidence="3 5" id="KW-0862">Zinc</keyword>
<dbReference type="InterPro" id="IPR002328">
    <property type="entry name" value="ADH_Zn_CS"/>
</dbReference>
<evidence type="ECO:0000259" key="6">
    <source>
        <dbReference type="SMART" id="SM00829"/>
    </source>
</evidence>
<feature type="domain" description="Enoyl reductase (ER)" evidence="6">
    <location>
        <begin position="13"/>
        <end position="326"/>
    </location>
</feature>
<dbReference type="Pfam" id="PF08240">
    <property type="entry name" value="ADH_N"/>
    <property type="match status" value="1"/>
</dbReference>
<comment type="cofactor">
    <cofactor evidence="1 5">
        <name>Zn(2+)</name>
        <dbReference type="ChEBI" id="CHEBI:29105"/>
    </cofactor>
</comment>
<dbReference type="InterPro" id="IPR011032">
    <property type="entry name" value="GroES-like_sf"/>
</dbReference>
<dbReference type="EMBL" id="QVQW01000067">
    <property type="protein sequence ID" value="RKU41797.1"/>
    <property type="molecule type" value="Genomic_DNA"/>
</dbReference>
<dbReference type="SUPFAM" id="SSF50129">
    <property type="entry name" value="GroES-like"/>
    <property type="match status" value="1"/>
</dbReference>
<dbReference type="OrthoDB" id="1879366at2759"/>
<accession>A0A420Y1K4</accession>
<dbReference type="SUPFAM" id="SSF51735">
    <property type="entry name" value="NAD(P)-binding Rossmann-fold domains"/>
    <property type="match status" value="1"/>
</dbReference>
<organism evidence="7 8">
    <name type="scientific">Coniochaeta pulveracea</name>
    <dbReference type="NCBI Taxonomy" id="177199"/>
    <lineage>
        <taxon>Eukaryota</taxon>
        <taxon>Fungi</taxon>
        <taxon>Dikarya</taxon>
        <taxon>Ascomycota</taxon>
        <taxon>Pezizomycotina</taxon>
        <taxon>Sordariomycetes</taxon>
        <taxon>Sordariomycetidae</taxon>
        <taxon>Coniochaetales</taxon>
        <taxon>Coniochaetaceae</taxon>
        <taxon>Coniochaeta</taxon>
    </lineage>
</organism>
<keyword evidence="8" id="KW-1185">Reference proteome</keyword>
<keyword evidence="2 5" id="KW-0479">Metal-binding</keyword>
<dbReference type="SMART" id="SM00829">
    <property type="entry name" value="PKS_ER"/>
    <property type="match status" value="1"/>
</dbReference>
<dbReference type="InterPro" id="IPR013154">
    <property type="entry name" value="ADH-like_N"/>
</dbReference>
<dbReference type="Gene3D" id="3.90.180.10">
    <property type="entry name" value="Medium-chain alcohol dehydrogenases, catalytic domain"/>
    <property type="match status" value="1"/>
</dbReference>
<dbReference type="PROSITE" id="PS00065">
    <property type="entry name" value="D_2_HYDROXYACID_DH_1"/>
    <property type="match status" value="1"/>
</dbReference>
<reference evidence="7 8" key="1">
    <citation type="submission" date="2018-08" db="EMBL/GenBank/DDBJ databases">
        <title>Draft genome of the lignicolous fungus Coniochaeta pulveracea.</title>
        <authorList>
            <person name="Borstlap C.J."/>
            <person name="De Witt R.N."/>
            <person name="Botha A."/>
            <person name="Volschenk H."/>
        </authorList>
    </citation>
    <scope>NUCLEOTIDE SEQUENCE [LARGE SCALE GENOMIC DNA]</scope>
    <source>
        <strain evidence="7 8">CAB683</strain>
    </source>
</reference>
<dbReference type="PANTHER" id="PTHR42683">
    <property type="entry name" value="ALDEHYDE REDUCTASE"/>
    <property type="match status" value="1"/>
</dbReference>
<protein>
    <recommendedName>
        <fullName evidence="6">Enoyl reductase (ER) domain-containing protein</fullName>
    </recommendedName>
</protein>
<dbReference type="Gene3D" id="3.40.50.720">
    <property type="entry name" value="NAD(P)-binding Rossmann-like Domain"/>
    <property type="match status" value="1"/>
</dbReference>
<dbReference type="Proteomes" id="UP000275385">
    <property type="component" value="Unassembled WGS sequence"/>
</dbReference>
<evidence type="ECO:0000256" key="5">
    <source>
        <dbReference type="RuleBase" id="RU361277"/>
    </source>
</evidence>
<evidence type="ECO:0000313" key="7">
    <source>
        <dbReference type="EMBL" id="RKU41797.1"/>
    </source>
</evidence>
<name>A0A420Y1K4_9PEZI</name>
<dbReference type="InterPro" id="IPR036291">
    <property type="entry name" value="NAD(P)-bd_dom_sf"/>
</dbReference>
<dbReference type="Pfam" id="PF00107">
    <property type="entry name" value="ADH_zinc_N"/>
    <property type="match status" value="1"/>
</dbReference>
<dbReference type="GO" id="GO:0016616">
    <property type="term" value="F:oxidoreductase activity, acting on the CH-OH group of donors, NAD or NADP as acceptor"/>
    <property type="evidence" value="ECO:0007669"/>
    <property type="project" value="InterPro"/>
</dbReference>
<proteinExistence type="inferred from homology"/>
<dbReference type="CDD" id="cd05283">
    <property type="entry name" value="CAD1"/>
    <property type="match status" value="1"/>
</dbReference>
<dbReference type="PROSITE" id="PS00059">
    <property type="entry name" value="ADH_ZINC"/>
    <property type="match status" value="1"/>
</dbReference>
<sequence length="335" mass="36376">MPSFTVFKGTKEGKIEEATTTREIGHDEVLVRITHSGLCGTDEHYLKAGMALGHEGAGVVEEVGQDVKKFKKGQSVGWGYQHDACFDCKSCLTGRETLCPQRAMYGYANLDQASMGHFAVWKAAFLFHVPESMDPADAAPLMCGGATVYSALASFGAQHNHRVGIIGLGGLGHLAIQFAAKMGCQVIVFSSTDSKKAEAISLGATEFVTTKGKDKLETQPIDHLLICTSFQPDWKLFLPIMAPGGTIYPLTVSNDDLTVPYMPLLAGELSIQGSLIAARQVHRDMLEFAAFHNIKPMIEEFPMTTEGITEAFDKLRDGKMRYRGVIVAPTDAKLQ</sequence>
<evidence type="ECO:0000256" key="3">
    <source>
        <dbReference type="ARBA" id="ARBA00022833"/>
    </source>
</evidence>
<gene>
    <name evidence="7" type="ORF">DL546_001612</name>
</gene>
<evidence type="ECO:0000313" key="8">
    <source>
        <dbReference type="Proteomes" id="UP000275385"/>
    </source>
</evidence>
<evidence type="ECO:0000256" key="2">
    <source>
        <dbReference type="ARBA" id="ARBA00022723"/>
    </source>
</evidence>
<dbReference type="InterPro" id="IPR013149">
    <property type="entry name" value="ADH-like_C"/>
</dbReference>
<dbReference type="InterPro" id="IPR020843">
    <property type="entry name" value="ER"/>
</dbReference>
<dbReference type="InterPro" id="IPR047109">
    <property type="entry name" value="CAD-like"/>
</dbReference>
<dbReference type="FunFam" id="3.40.50.720:FF:000022">
    <property type="entry name" value="Cinnamyl alcohol dehydrogenase"/>
    <property type="match status" value="1"/>
</dbReference>
<dbReference type="InterPro" id="IPR029752">
    <property type="entry name" value="D-isomer_DH_CS1"/>
</dbReference>
<dbReference type="GO" id="GO:0008270">
    <property type="term" value="F:zinc ion binding"/>
    <property type="evidence" value="ECO:0007669"/>
    <property type="project" value="InterPro"/>
</dbReference>
<dbReference type="AlphaFoldDB" id="A0A420Y1K4"/>
<comment type="caution">
    <text evidence="7">The sequence shown here is derived from an EMBL/GenBank/DDBJ whole genome shotgun (WGS) entry which is preliminary data.</text>
</comment>